<accession>X1BVU1</accession>
<feature type="non-terminal residue" evidence="1">
    <location>
        <position position="84"/>
    </location>
</feature>
<sequence>MKDLTIWSDGSGIAVDGDQLEIWDSNGVTWTDTDGLSETTAANLYRIATEYDFTDRCDGLLGEFIGAEDGDAGHYFDVSEIAYG</sequence>
<dbReference type="AlphaFoldDB" id="X1BVU1"/>
<gene>
    <name evidence="1" type="ORF">S01H4_43469</name>
</gene>
<dbReference type="EMBL" id="BART01023985">
    <property type="protein sequence ID" value="GAG99165.1"/>
    <property type="molecule type" value="Genomic_DNA"/>
</dbReference>
<evidence type="ECO:0000313" key="1">
    <source>
        <dbReference type="EMBL" id="GAG99165.1"/>
    </source>
</evidence>
<comment type="caution">
    <text evidence="1">The sequence shown here is derived from an EMBL/GenBank/DDBJ whole genome shotgun (WGS) entry which is preliminary data.</text>
</comment>
<name>X1BVU1_9ZZZZ</name>
<reference evidence="1" key="1">
    <citation type="journal article" date="2014" name="Front. Microbiol.">
        <title>High frequency of phylogenetically diverse reductive dehalogenase-homologous genes in deep subseafloor sedimentary metagenomes.</title>
        <authorList>
            <person name="Kawai M."/>
            <person name="Futagami T."/>
            <person name="Toyoda A."/>
            <person name="Takaki Y."/>
            <person name="Nishi S."/>
            <person name="Hori S."/>
            <person name="Arai W."/>
            <person name="Tsubouchi T."/>
            <person name="Morono Y."/>
            <person name="Uchiyama I."/>
            <person name="Ito T."/>
            <person name="Fujiyama A."/>
            <person name="Inagaki F."/>
            <person name="Takami H."/>
        </authorList>
    </citation>
    <scope>NUCLEOTIDE SEQUENCE</scope>
    <source>
        <strain evidence="1">Expedition CK06-06</strain>
    </source>
</reference>
<protein>
    <submittedName>
        <fullName evidence="1">Uncharacterized protein</fullName>
    </submittedName>
</protein>
<organism evidence="1">
    <name type="scientific">marine sediment metagenome</name>
    <dbReference type="NCBI Taxonomy" id="412755"/>
    <lineage>
        <taxon>unclassified sequences</taxon>
        <taxon>metagenomes</taxon>
        <taxon>ecological metagenomes</taxon>
    </lineage>
</organism>
<proteinExistence type="predicted"/>